<dbReference type="Pfam" id="PF11901">
    <property type="entry name" value="DM9"/>
    <property type="match status" value="1"/>
</dbReference>
<gene>
    <name evidence="1" type="ORF">HPB48_001139</name>
</gene>
<dbReference type="EMBL" id="JABSTR010000001">
    <property type="protein sequence ID" value="KAH9362764.1"/>
    <property type="molecule type" value="Genomic_DNA"/>
</dbReference>
<dbReference type="OMA" id="HFSHGAI"/>
<dbReference type="VEuPathDB" id="VectorBase:HLOH_049619"/>
<evidence type="ECO:0000313" key="2">
    <source>
        <dbReference type="Proteomes" id="UP000821853"/>
    </source>
</evidence>
<name>A0A9J6FL63_HAELO</name>
<proteinExistence type="predicted"/>
<reference evidence="1 2" key="1">
    <citation type="journal article" date="2020" name="Cell">
        <title>Large-Scale Comparative Analyses of Tick Genomes Elucidate Their Genetic Diversity and Vector Capacities.</title>
        <authorList>
            <consortium name="Tick Genome and Microbiome Consortium (TIGMIC)"/>
            <person name="Jia N."/>
            <person name="Wang J."/>
            <person name="Shi W."/>
            <person name="Du L."/>
            <person name="Sun Y."/>
            <person name="Zhan W."/>
            <person name="Jiang J.F."/>
            <person name="Wang Q."/>
            <person name="Zhang B."/>
            <person name="Ji P."/>
            <person name="Bell-Sakyi L."/>
            <person name="Cui X.M."/>
            <person name="Yuan T.T."/>
            <person name="Jiang B.G."/>
            <person name="Yang W.F."/>
            <person name="Lam T.T."/>
            <person name="Chang Q.C."/>
            <person name="Ding S.J."/>
            <person name="Wang X.J."/>
            <person name="Zhu J.G."/>
            <person name="Ruan X.D."/>
            <person name="Zhao L."/>
            <person name="Wei J.T."/>
            <person name="Ye R.Z."/>
            <person name="Que T.C."/>
            <person name="Du C.H."/>
            <person name="Zhou Y.H."/>
            <person name="Cheng J.X."/>
            <person name="Dai P.F."/>
            <person name="Guo W.B."/>
            <person name="Han X.H."/>
            <person name="Huang E.J."/>
            <person name="Li L.F."/>
            <person name="Wei W."/>
            <person name="Gao Y.C."/>
            <person name="Liu J.Z."/>
            <person name="Shao H.Z."/>
            <person name="Wang X."/>
            <person name="Wang C.C."/>
            <person name="Yang T.C."/>
            <person name="Huo Q.B."/>
            <person name="Li W."/>
            <person name="Chen H.Y."/>
            <person name="Chen S.E."/>
            <person name="Zhou L.G."/>
            <person name="Ni X.B."/>
            <person name="Tian J.H."/>
            <person name="Sheng Y."/>
            <person name="Liu T."/>
            <person name="Pan Y.S."/>
            <person name="Xia L.Y."/>
            <person name="Li J."/>
            <person name="Zhao F."/>
            <person name="Cao W.C."/>
        </authorList>
    </citation>
    <scope>NUCLEOTIDE SEQUENCE [LARGE SCALE GENOMIC DNA]</scope>
    <source>
        <strain evidence="1">HaeL-2018</strain>
    </source>
</reference>
<protein>
    <recommendedName>
        <fullName evidence="3">Farnesoic acid o-methyltransferase</fullName>
    </recommendedName>
</protein>
<keyword evidence="2" id="KW-1185">Reference proteome</keyword>
<dbReference type="InterPro" id="IPR006616">
    <property type="entry name" value="DM9_repeat"/>
</dbReference>
<organism evidence="1 2">
    <name type="scientific">Haemaphysalis longicornis</name>
    <name type="common">Bush tick</name>
    <dbReference type="NCBI Taxonomy" id="44386"/>
    <lineage>
        <taxon>Eukaryota</taxon>
        <taxon>Metazoa</taxon>
        <taxon>Ecdysozoa</taxon>
        <taxon>Arthropoda</taxon>
        <taxon>Chelicerata</taxon>
        <taxon>Arachnida</taxon>
        <taxon>Acari</taxon>
        <taxon>Parasitiformes</taxon>
        <taxon>Ixodida</taxon>
        <taxon>Ixodoidea</taxon>
        <taxon>Ixodidae</taxon>
        <taxon>Haemaphysalinae</taxon>
        <taxon>Haemaphysalis</taxon>
    </lineage>
</organism>
<accession>A0A9J6FL63</accession>
<evidence type="ECO:0000313" key="1">
    <source>
        <dbReference type="EMBL" id="KAH9362764.1"/>
    </source>
</evidence>
<dbReference type="SMART" id="SM00696">
    <property type="entry name" value="DM9"/>
    <property type="match status" value="2"/>
</dbReference>
<dbReference type="Proteomes" id="UP000821853">
    <property type="component" value="Chromosome 1"/>
</dbReference>
<evidence type="ECO:0008006" key="3">
    <source>
        <dbReference type="Google" id="ProtNLM"/>
    </source>
</evidence>
<sequence length="158" mass="17084">MASYGAHHYKPLGRWVTCSSGDVPPNAVAGGNDHGETIFVGRAVQDGDVIPGKVVSSHSCCYVSYGGEERRHSEYQALVSDGAEFVWLPSSDGAVPCGAIQGGTCESGERLYIGRTFHNNTITIGKVHPSHRCLYIPYGGKEHSYDEYEVLVCKTVDF</sequence>
<dbReference type="PANTHER" id="PTHR31649">
    <property type="entry name" value="AGAP009604-PA"/>
    <property type="match status" value="1"/>
</dbReference>
<comment type="caution">
    <text evidence="1">The sequence shown here is derived from an EMBL/GenBank/DDBJ whole genome shotgun (WGS) entry which is preliminary data.</text>
</comment>
<dbReference type="AlphaFoldDB" id="A0A9J6FL63"/>
<dbReference type="PANTHER" id="PTHR31649:SF1">
    <property type="entry name" value="FARNESOIC ACID O-METHYL TRANSFERASE DOMAIN-CONTAINING PROTEIN"/>
    <property type="match status" value="1"/>
</dbReference>
<dbReference type="OrthoDB" id="2142040at2759"/>